<dbReference type="EMBL" id="LR593887">
    <property type="protein sequence ID" value="VTR99409.1"/>
    <property type="molecule type" value="Genomic_DNA"/>
</dbReference>
<keyword evidence="2" id="KW-1185">Reference proteome</keyword>
<accession>A0A6C2YK78</accession>
<evidence type="ECO:0000313" key="2">
    <source>
        <dbReference type="Proteomes" id="UP000464378"/>
    </source>
</evidence>
<proteinExistence type="predicted"/>
<evidence type="ECO:0000313" key="1">
    <source>
        <dbReference type="EMBL" id="VIP01774.1"/>
    </source>
</evidence>
<dbReference type="RefSeq" id="WP_162657025.1">
    <property type="nucleotide sequence ID" value="NZ_LR593887.1"/>
</dbReference>
<name>A0A6C2YK78_9BACT</name>
<dbReference type="Proteomes" id="UP000464378">
    <property type="component" value="Chromosome"/>
</dbReference>
<organism evidence="1">
    <name type="scientific">Tuwongella immobilis</name>
    <dbReference type="NCBI Taxonomy" id="692036"/>
    <lineage>
        <taxon>Bacteria</taxon>
        <taxon>Pseudomonadati</taxon>
        <taxon>Planctomycetota</taxon>
        <taxon>Planctomycetia</taxon>
        <taxon>Gemmatales</taxon>
        <taxon>Gemmataceae</taxon>
        <taxon>Tuwongella</taxon>
    </lineage>
</organism>
<reference evidence="1" key="1">
    <citation type="submission" date="2019-04" db="EMBL/GenBank/DDBJ databases">
        <authorList>
            <consortium name="Science for Life Laboratories"/>
        </authorList>
    </citation>
    <scope>NUCLEOTIDE SEQUENCE</scope>
    <source>
        <strain evidence="1">MBLW1</strain>
    </source>
</reference>
<dbReference type="EMBL" id="LR586016">
    <property type="protein sequence ID" value="VIP01774.1"/>
    <property type="molecule type" value="Genomic_DNA"/>
</dbReference>
<dbReference type="AlphaFoldDB" id="A0A6C2YK78"/>
<gene>
    <name evidence="1" type="ORF">GMBLW1_21860</name>
</gene>
<sequence>MADLAGRIKAFLNRQPPAEVNYVPGSLVEGLMATYAIAGRLDAEGRLLLGICEAELAKLVASKTGPAADYFGECLAIVKAIQEESR</sequence>
<protein>
    <submittedName>
        <fullName evidence="1">Uncharacterized protein</fullName>
    </submittedName>
</protein>
<dbReference type="InParanoid" id="A0A6C2YK78"/>
<dbReference type="KEGG" id="tim:GMBLW1_21860"/>